<dbReference type="InterPro" id="IPR037049">
    <property type="entry name" value="DUF1214_C_sf"/>
</dbReference>
<keyword evidence="2" id="KW-1185">Reference proteome</keyword>
<dbReference type="AlphaFoldDB" id="A0A1W6LBQ0"/>
<dbReference type="Proteomes" id="UP000193427">
    <property type="component" value="Chromosome"/>
</dbReference>
<evidence type="ECO:0000313" key="1">
    <source>
        <dbReference type="EMBL" id="ARN21676.1"/>
    </source>
</evidence>
<protein>
    <submittedName>
        <fullName evidence="1">Carboxylesterase</fullName>
    </submittedName>
</protein>
<reference evidence="1 2" key="1">
    <citation type="submission" date="2016-04" db="EMBL/GenBank/DDBJ databases">
        <title>Complete genome sequence of natural rubber-degrading, novel Gram-negative bacterium, Rhizobacter gummiphilus strain NS21.</title>
        <authorList>
            <person name="Tabata M."/>
            <person name="Kasai D."/>
            <person name="Fukuda M."/>
        </authorList>
    </citation>
    <scope>NUCLEOTIDE SEQUENCE [LARGE SCALE GENOMIC DNA]</scope>
    <source>
        <strain evidence="1 2">NS21</strain>
    </source>
</reference>
<dbReference type="InterPro" id="IPR010621">
    <property type="entry name" value="DUF1214"/>
</dbReference>
<dbReference type="Gene3D" id="2.60.120.600">
    <property type="entry name" value="Domain of unknown function DUF1214, C-terminal domain"/>
    <property type="match status" value="1"/>
</dbReference>
<evidence type="ECO:0000313" key="2">
    <source>
        <dbReference type="Proteomes" id="UP000193427"/>
    </source>
</evidence>
<dbReference type="OrthoDB" id="547269at2"/>
<dbReference type="PANTHER" id="PTHR36509:SF2">
    <property type="entry name" value="BLL3101 PROTEIN"/>
    <property type="match status" value="1"/>
</dbReference>
<organism evidence="1 2">
    <name type="scientific">Piscinibacter gummiphilus</name>
    <dbReference type="NCBI Taxonomy" id="946333"/>
    <lineage>
        <taxon>Bacteria</taxon>
        <taxon>Pseudomonadati</taxon>
        <taxon>Pseudomonadota</taxon>
        <taxon>Betaproteobacteria</taxon>
        <taxon>Burkholderiales</taxon>
        <taxon>Sphaerotilaceae</taxon>
        <taxon>Piscinibacter</taxon>
    </lineage>
</organism>
<gene>
    <name evidence="1" type="ORF">A4W93_18235</name>
</gene>
<dbReference type="InterPro" id="IPR010679">
    <property type="entry name" value="DUF1254"/>
</dbReference>
<dbReference type="STRING" id="946333.A4W93_18235"/>
<accession>A0A1W6LBQ0</accession>
<dbReference type="RefSeq" id="WP_085751971.1">
    <property type="nucleotide sequence ID" value="NZ_BSPR01000011.1"/>
</dbReference>
<sequence>MRTPWIAGLAAALALPAFAQPAPQKVDVDNFVRAESDMYIGNMAKEGGLGKLLHRRQPASIDNQTVIRLNRDTLYTFAVFDLDAGPVEITMPDAGGRFMSLQVVNQDHYTPAVYYGAGRRQLTRENVGTRYVVAGIRTLVNPADPKDIAEVHALQDRITVSQKATGSLDMPAWDAGSHKKVRDALLSLAATQPDFREAFGTREAVNPIHHLLGTAAGWGGNPDKDAVYLSVTPERNDGRTVYRLDVKDVPVDGFWSVSVYNAKGYYEKNAAGAYTVNNITAKKAADGSVPIQFGGCDGKVANCIPTVDGWNYTVRLYRPKQAVLDKQWQFPAPRPVN</sequence>
<dbReference type="EMBL" id="CP015118">
    <property type="protein sequence ID" value="ARN21676.1"/>
    <property type="molecule type" value="Genomic_DNA"/>
</dbReference>
<dbReference type="SUPFAM" id="SSF160935">
    <property type="entry name" value="VPA0735-like"/>
    <property type="match status" value="1"/>
</dbReference>
<proteinExistence type="predicted"/>
<dbReference type="Gene3D" id="2.60.40.1610">
    <property type="entry name" value="Domain of unknown function DUF1254"/>
    <property type="match status" value="1"/>
</dbReference>
<dbReference type="PANTHER" id="PTHR36509">
    <property type="entry name" value="BLL3101 PROTEIN"/>
    <property type="match status" value="1"/>
</dbReference>
<name>A0A1W6LBQ0_9BURK</name>
<dbReference type="InterPro" id="IPR037050">
    <property type="entry name" value="DUF1254_sf"/>
</dbReference>
<dbReference type="Pfam" id="PF06863">
    <property type="entry name" value="DUF1254"/>
    <property type="match status" value="1"/>
</dbReference>
<dbReference type="Pfam" id="PF06742">
    <property type="entry name" value="DUF1214"/>
    <property type="match status" value="1"/>
</dbReference>
<dbReference type="KEGG" id="rgu:A4W93_18235"/>